<dbReference type="InterPro" id="IPR029062">
    <property type="entry name" value="Class_I_gatase-like"/>
</dbReference>
<reference evidence="1 2" key="2">
    <citation type="journal article" date="2011" name="Stand. Genomic Sci.">
        <title>Complete genome sequence of the extremely halophilic Halanaerobium praevalens type strain (GSL).</title>
        <authorList>
            <person name="Ivanova N."/>
            <person name="Sikorski J."/>
            <person name="Chertkov O."/>
            <person name="Nolan M."/>
            <person name="Lucas S."/>
            <person name="Hammon N."/>
            <person name="Deshpande S."/>
            <person name="Cheng J.F."/>
            <person name="Tapia R."/>
            <person name="Han C."/>
            <person name="Goodwin L."/>
            <person name="Pitluck S."/>
            <person name="Huntemann M."/>
            <person name="Liolios K."/>
            <person name="Pagani I."/>
            <person name="Mavromatis K."/>
            <person name="Ovchinikova G."/>
            <person name="Pati A."/>
            <person name="Chen A."/>
            <person name="Palaniappan K."/>
            <person name="Land M."/>
            <person name="Hauser L."/>
            <person name="Brambilla E.M."/>
            <person name="Kannan K.P."/>
            <person name="Rohde M."/>
            <person name="Tindall B.J."/>
            <person name="Goker M."/>
            <person name="Detter J.C."/>
            <person name="Woyke T."/>
            <person name="Bristow J."/>
            <person name="Eisen J.A."/>
            <person name="Markowitz V."/>
            <person name="Hugenholtz P."/>
            <person name="Kyrpides N.C."/>
            <person name="Klenk H.P."/>
            <person name="Lapidus A."/>
        </authorList>
    </citation>
    <scope>NUCLEOTIDE SEQUENCE [LARGE SCALE GENOMIC DNA]</scope>
    <source>
        <strain evidence="2">ATCC 33744 / DSM 2228 / GSL</strain>
    </source>
</reference>
<dbReference type="HOGENOM" id="CLU_030756_2_1_9"/>
<dbReference type="SUPFAM" id="SSF52317">
    <property type="entry name" value="Class I glutamine amidotransferase-like"/>
    <property type="match status" value="1"/>
</dbReference>
<dbReference type="PANTHER" id="PTHR43235">
    <property type="entry name" value="GLUTAMINE AMIDOTRANSFERASE PB2B2.05-RELATED"/>
    <property type="match status" value="1"/>
</dbReference>
<gene>
    <name evidence="1" type="ordered locus">Hprae_1772</name>
</gene>
<dbReference type="STRING" id="572479.Hprae_1772"/>
<dbReference type="GO" id="GO:0006598">
    <property type="term" value="P:polyamine catabolic process"/>
    <property type="evidence" value="ECO:0007669"/>
    <property type="project" value="TreeGrafter"/>
</dbReference>
<proteinExistence type="predicted"/>
<dbReference type="EMBL" id="CP002175">
    <property type="protein sequence ID" value="ADO77897.1"/>
    <property type="molecule type" value="Genomic_DNA"/>
</dbReference>
<keyword evidence="2" id="KW-1185">Reference proteome</keyword>
<dbReference type="InterPro" id="IPR044668">
    <property type="entry name" value="PuuD-like"/>
</dbReference>
<dbReference type="Pfam" id="PF07722">
    <property type="entry name" value="Peptidase_C26"/>
    <property type="match status" value="1"/>
</dbReference>
<dbReference type="eggNOG" id="COG2071">
    <property type="taxonomic scope" value="Bacteria"/>
</dbReference>
<organism evidence="1 2">
    <name type="scientific">Halanaerobium praevalens (strain ATCC 33744 / DSM 2228 / GSL)</name>
    <dbReference type="NCBI Taxonomy" id="572479"/>
    <lineage>
        <taxon>Bacteria</taxon>
        <taxon>Bacillati</taxon>
        <taxon>Bacillota</taxon>
        <taxon>Clostridia</taxon>
        <taxon>Halanaerobiales</taxon>
        <taxon>Halanaerobiaceae</taxon>
        <taxon>Halanaerobium</taxon>
    </lineage>
</organism>
<dbReference type="PROSITE" id="PS51273">
    <property type="entry name" value="GATASE_TYPE_1"/>
    <property type="match status" value="1"/>
</dbReference>
<dbReference type="GO" id="GO:0033969">
    <property type="term" value="F:gamma-glutamyl-gamma-aminobutyrate hydrolase activity"/>
    <property type="evidence" value="ECO:0007669"/>
    <property type="project" value="TreeGrafter"/>
</dbReference>
<dbReference type="GO" id="GO:0005829">
    <property type="term" value="C:cytosol"/>
    <property type="evidence" value="ECO:0007669"/>
    <property type="project" value="TreeGrafter"/>
</dbReference>
<dbReference type="PATRIC" id="fig|572479.3.peg.1804"/>
<sequence length="251" mass="28505">MKNPVVGITSFCDCEHSKKYTKIRCSYINAVYRAGGTPIIIPPFDTQKHLQEYIDLIDALVLSGGEDLAPASYGETKVFELKNINPDRDKWEIALFKEAYKAQIPILGICRGMQLINVSLGGSLYQDIDHQLDCGFSHLPLDLEKRENREYVNHKINIIKDTQLDKILSEDDLTVNSHHHQAIKEIAQSLNISAKSECGLIEAIENKKGSFLMGLQWHPEDLIDNSRSFINLFSELIKVAKTRKDNFCEKK</sequence>
<dbReference type="FunFam" id="3.40.50.880:FF:000030">
    <property type="entry name" value="Gamma-glutamyl-gamma-aminobutyrate hydrolase PuuD"/>
    <property type="match status" value="1"/>
</dbReference>
<evidence type="ECO:0000313" key="2">
    <source>
        <dbReference type="Proteomes" id="UP000006866"/>
    </source>
</evidence>
<dbReference type="Gene3D" id="3.40.50.880">
    <property type="match status" value="1"/>
</dbReference>
<dbReference type="OrthoDB" id="9813383at2"/>
<name>E3DQC0_HALPG</name>
<dbReference type="RefSeq" id="WP_014553914.1">
    <property type="nucleotide sequence ID" value="NC_017455.1"/>
</dbReference>
<dbReference type="InterPro" id="IPR011697">
    <property type="entry name" value="Peptidase_C26"/>
</dbReference>
<dbReference type="CDD" id="cd01745">
    <property type="entry name" value="GATase1_2"/>
    <property type="match status" value="1"/>
</dbReference>
<dbReference type="AlphaFoldDB" id="E3DQC0"/>
<dbReference type="Proteomes" id="UP000006866">
    <property type="component" value="Chromosome"/>
</dbReference>
<evidence type="ECO:0000313" key="1">
    <source>
        <dbReference type="EMBL" id="ADO77897.1"/>
    </source>
</evidence>
<dbReference type="KEGG" id="hpk:Hprae_1772"/>
<protein>
    <submittedName>
        <fullName evidence="1">Peptidase C26</fullName>
    </submittedName>
</protein>
<accession>E3DQC0</accession>
<reference evidence="2" key="1">
    <citation type="submission" date="2010-10" db="EMBL/GenBank/DDBJ databases">
        <title>The complete genome of Halanaerobium praevalens DSM 2228.</title>
        <authorList>
            <consortium name="US DOE Joint Genome Institute (JGI-PGF)"/>
            <person name="Lucas S."/>
            <person name="Copeland A."/>
            <person name="Lapidus A."/>
            <person name="Glavina del Rio T."/>
            <person name="Dalin E."/>
            <person name="Tice H."/>
            <person name="Bruce D."/>
            <person name="Goodwin L."/>
            <person name="Pitluck S."/>
            <person name="Kyrpides N."/>
            <person name="Mavromatis K."/>
            <person name="Ivanova N."/>
            <person name="Ovchinnikova G."/>
            <person name="Chertkov O."/>
            <person name="Detter J.C."/>
            <person name="Han C."/>
            <person name="Larimer F."/>
            <person name="Land M."/>
            <person name="Hauser L."/>
            <person name="Markowitz V."/>
            <person name="Cheng J.-F."/>
            <person name="Hugenholtz P."/>
            <person name="Woyke T."/>
            <person name="Wu D."/>
            <person name="Tindall B."/>
            <person name="Pomrenke H.G."/>
            <person name="Brambilla E."/>
            <person name="Klenk H.-P."/>
            <person name="Eisen J.A."/>
        </authorList>
    </citation>
    <scope>NUCLEOTIDE SEQUENCE [LARGE SCALE GENOMIC DNA]</scope>
    <source>
        <strain evidence="2">ATCC 33744 / DSM 2228 / GSL</strain>
    </source>
</reference>
<dbReference type="PANTHER" id="PTHR43235:SF1">
    <property type="entry name" value="GLUTAMINE AMIDOTRANSFERASE PB2B2.05-RELATED"/>
    <property type="match status" value="1"/>
</dbReference>